<accession>A0A284QKP1</accession>
<dbReference type="STRING" id="47428.A0A284QKP1"/>
<organism evidence="1 2">
    <name type="scientific">Armillaria ostoyae</name>
    <name type="common">Armillaria root rot fungus</name>
    <dbReference type="NCBI Taxonomy" id="47428"/>
    <lineage>
        <taxon>Eukaryota</taxon>
        <taxon>Fungi</taxon>
        <taxon>Dikarya</taxon>
        <taxon>Basidiomycota</taxon>
        <taxon>Agaricomycotina</taxon>
        <taxon>Agaricomycetes</taxon>
        <taxon>Agaricomycetidae</taxon>
        <taxon>Agaricales</taxon>
        <taxon>Marasmiineae</taxon>
        <taxon>Physalacriaceae</taxon>
        <taxon>Armillaria</taxon>
    </lineage>
</organism>
<proteinExistence type="predicted"/>
<dbReference type="InterPro" id="IPR025332">
    <property type="entry name" value="DUF4238"/>
</dbReference>
<dbReference type="Pfam" id="PF14022">
    <property type="entry name" value="DUF4238"/>
    <property type="match status" value="1"/>
</dbReference>
<reference evidence="2" key="1">
    <citation type="journal article" date="2017" name="Nat. Ecol. Evol.">
        <title>Genome expansion and lineage-specific genetic innovations in the forest pathogenic fungi Armillaria.</title>
        <authorList>
            <person name="Sipos G."/>
            <person name="Prasanna A.N."/>
            <person name="Walter M.C."/>
            <person name="O'Connor E."/>
            <person name="Balint B."/>
            <person name="Krizsan K."/>
            <person name="Kiss B."/>
            <person name="Hess J."/>
            <person name="Varga T."/>
            <person name="Slot J."/>
            <person name="Riley R."/>
            <person name="Boka B."/>
            <person name="Rigling D."/>
            <person name="Barry K."/>
            <person name="Lee J."/>
            <person name="Mihaltcheva S."/>
            <person name="LaButti K."/>
            <person name="Lipzen A."/>
            <person name="Waldron R."/>
            <person name="Moloney N.M."/>
            <person name="Sperisen C."/>
            <person name="Kredics L."/>
            <person name="Vagvoelgyi C."/>
            <person name="Patrignani A."/>
            <person name="Fitzpatrick D."/>
            <person name="Nagy I."/>
            <person name="Doyle S."/>
            <person name="Anderson J.B."/>
            <person name="Grigoriev I.V."/>
            <person name="Gueldener U."/>
            <person name="Muensterkoetter M."/>
            <person name="Nagy L.G."/>
        </authorList>
    </citation>
    <scope>NUCLEOTIDE SEQUENCE [LARGE SCALE GENOMIC DNA]</scope>
    <source>
        <strain evidence="2">C18/9</strain>
    </source>
</reference>
<keyword evidence="2" id="KW-1185">Reference proteome</keyword>
<evidence type="ECO:0000313" key="2">
    <source>
        <dbReference type="Proteomes" id="UP000219338"/>
    </source>
</evidence>
<gene>
    <name evidence="1" type="ORF">ARMOST_00277</name>
</gene>
<evidence type="ECO:0000313" key="1">
    <source>
        <dbReference type="EMBL" id="SJK97028.1"/>
    </source>
</evidence>
<protein>
    <submittedName>
        <fullName evidence="1">Uncharacterized protein</fullName>
    </submittedName>
</protein>
<sequence>MVTVFILRRFQTGPRKTRAEREKEYRRTRVSPGYVLYYDLTSGSLDDRPIQFVCGLENLYRDTSNPSNVNELEKKLSVLEMEASVVIEKLHSDLASGKATLERRDVERLRKFLFVMHYRKPGGSSAIKPSTNVKHTLMRGCLEHGMEKVHFQMLTNVDPNMKHYEALAY</sequence>
<name>A0A284QKP1_ARMOS</name>
<dbReference type="AlphaFoldDB" id="A0A284QKP1"/>
<dbReference type="Proteomes" id="UP000219338">
    <property type="component" value="Unassembled WGS sequence"/>
</dbReference>
<dbReference type="EMBL" id="FUEG01000001">
    <property type="protein sequence ID" value="SJK97028.1"/>
    <property type="molecule type" value="Genomic_DNA"/>
</dbReference>
<dbReference type="OrthoDB" id="5340163at2759"/>